<dbReference type="GO" id="GO:0016491">
    <property type="term" value="F:oxidoreductase activity"/>
    <property type="evidence" value="ECO:0007669"/>
    <property type="project" value="InterPro"/>
</dbReference>
<accession>A0AAJ0CQH8</accession>
<keyword evidence="3" id="KW-1185">Reference proteome</keyword>
<reference evidence="2" key="1">
    <citation type="submission" date="2023-06" db="EMBL/GenBank/DDBJ databases">
        <title>Conoideocrella luteorostrata (Hypocreales: Clavicipitaceae), a potential biocontrol fungus for elongate hemlock scale in United States Christmas tree production areas.</title>
        <authorList>
            <person name="Barrett H."/>
            <person name="Lovett B."/>
            <person name="Macias A.M."/>
            <person name="Stajich J.E."/>
            <person name="Kasson M.T."/>
        </authorList>
    </citation>
    <scope>NUCLEOTIDE SEQUENCE</scope>
    <source>
        <strain evidence="2">ARSEF 14590</strain>
    </source>
</reference>
<dbReference type="Proteomes" id="UP001251528">
    <property type="component" value="Unassembled WGS sequence"/>
</dbReference>
<dbReference type="NCBIfam" id="NF041278">
    <property type="entry name" value="CmcJ_NvfI_EfuI"/>
    <property type="match status" value="1"/>
</dbReference>
<dbReference type="PANTHER" id="PTHR34598:SF3">
    <property type="entry name" value="OXIDOREDUCTASE AN1597"/>
    <property type="match status" value="1"/>
</dbReference>
<comment type="similarity">
    <text evidence="1">Belongs to the asaB hydroxylase/desaturase family.</text>
</comment>
<evidence type="ECO:0000256" key="1">
    <source>
        <dbReference type="ARBA" id="ARBA00023604"/>
    </source>
</evidence>
<protein>
    <submittedName>
        <fullName evidence="2">Uncharacterized protein</fullName>
    </submittedName>
</protein>
<organism evidence="2 3">
    <name type="scientific">Conoideocrella luteorostrata</name>
    <dbReference type="NCBI Taxonomy" id="1105319"/>
    <lineage>
        <taxon>Eukaryota</taxon>
        <taxon>Fungi</taxon>
        <taxon>Dikarya</taxon>
        <taxon>Ascomycota</taxon>
        <taxon>Pezizomycotina</taxon>
        <taxon>Sordariomycetes</taxon>
        <taxon>Hypocreomycetidae</taxon>
        <taxon>Hypocreales</taxon>
        <taxon>Clavicipitaceae</taxon>
        <taxon>Conoideocrella</taxon>
    </lineage>
</organism>
<dbReference type="AlphaFoldDB" id="A0AAJ0CQH8"/>
<evidence type="ECO:0000313" key="2">
    <source>
        <dbReference type="EMBL" id="KAK2601552.1"/>
    </source>
</evidence>
<name>A0AAJ0CQH8_9HYPO</name>
<comment type="caution">
    <text evidence="2">The sequence shown here is derived from an EMBL/GenBank/DDBJ whole genome shotgun (WGS) entry which is preliminary data.</text>
</comment>
<proteinExistence type="inferred from homology"/>
<dbReference type="PANTHER" id="PTHR34598">
    <property type="entry name" value="BLL6449 PROTEIN"/>
    <property type="match status" value="1"/>
</dbReference>
<sequence>MGMATTERLPSFTAVDIDTYLPYLVRDELYDKEKPYGADFPVDHFKDSKLSNHEFEKFPMVIRDAQPVRHSFNLDTNGFCFLRADTSITPDLASNAQTPALTKYLQEIEKLLYHKFPEYARIEVMDFQVRKRAEGFPTAVGTRVEYEQPAAMPHTDFSVEGAFMRMCEAFPGQEKHYESKSFDLINVWRVLIGPNDDWPLAVCDFQSVDIKRDVLRNDCLHQTRVGENWLLMGHESHRWFYLSHQQPNDLIVFRNTDSEGMRASK</sequence>
<evidence type="ECO:0000313" key="3">
    <source>
        <dbReference type="Proteomes" id="UP001251528"/>
    </source>
</evidence>
<dbReference type="InterPro" id="IPR044053">
    <property type="entry name" value="AsaB-like"/>
</dbReference>
<dbReference type="EMBL" id="JASWJB010000075">
    <property type="protein sequence ID" value="KAK2601552.1"/>
    <property type="molecule type" value="Genomic_DNA"/>
</dbReference>
<gene>
    <name evidence="2" type="ORF">QQS21_004870</name>
</gene>